<dbReference type="GO" id="GO:0008798">
    <property type="term" value="F:beta-aspartyl-peptidase activity"/>
    <property type="evidence" value="ECO:0007669"/>
    <property type="project" value="InterPro"/>
</dbReference>
<feature type="binding site" evidence="3">
    <location>
        <position position="130"/>
    </location>
    <ligand>
        <name>substrate</name>
    </ligand>
</feature>
<evidence type="ECO:0000256" key="2">
    <source>
        <dbReference type="PIRSR" id="PIRSR001238-1"/>
    </source>
</evidence>
<gene>
    <name evidence="6" type="ORF">C4K68_18455</name>
</gene>
<feature type="binding site" evidence="3">
    <location>
        <begin position="68"/>
        <end position="70"/>
    </location>
    <ligand>
        <name>substrate</name>
    </ligand>
</feature>
<dbReference type="InterPro" id="IPR032466">
    <property type="entry name" value="Metal_Hydrolase"/>
</dbReference>
<feature type="active site" description="Proton acceptor" evidence="2">
    <location>
        <position position="285"/>
    </location>
</feature>
<keyword evidence="1" id="KW-0482">Metalloprotease</keyword>
<dbReference type="EC" id="3.4.19.-" evidence="1"/>
<dbReference type="InterPro" id="IPR006680">
    <property type="entry name" value="Amidohydro-rel"/>
</dbReference>
<feature type="binding site" evidence="4">
    <location>
        <position position="224"/>
    </location>
    <ligand>
        <name>Zn(2+)</name>
        <dbReference type="ChEBI" id="CHEBI:29105"/>
        <label>2</label>
        <note>catalytic</note>
    </ligand>
</feature>
<comment type="cofactor">
    <cofactor evidence="1 4">
        <name>Zn(2+)</name>
        <dbReference type="ChEBI" id="CHEBI:29105"/>
    </cofactor>
    <text evidence="1 4">Binds 2 Zn(2+) ions per subunit.</text>
</comment>
<comment type="caution">
    <text evidence="6">The sequence shown here is derived from an EMBL/GenBank/DDBJ whole genome shotgun (WGS) entry which is preliminary data.</text>
</comment>
<evidence type="ECO:0000256" key="1">
    <source>
        <dbReference type="PIRNR" id="PIRNR001238"/>
    </source>
</evidence>
<dbReference type="PANTHER" id="PTHR11647:SF1">
    <property type="entry name" value="COLLAPSIN RESPONSE MEDIATOR PROTEIN"/>
    <property type="match status" value="1"/>
</dbReference>
<dbReference type="GO" id="GO:0008237">
    <property type="term" value="F:metallopeptidase activity"/>
    <property type="evidence" value="ECO:0007669"/>
    <property type="project" value="UniProtKB-KW"/>
</dbReference>
<dbReference type="InterPro" id="IPR050378">
    <property type="entry name" value="Metallo-dep_Hydrolases_sf"/>
</dbReference>
<dbReference type="GO" id="GO:0016810">
    <property type="term" value="F:hydrolase activity, acting on carbon-nitrogen (but not peptide) bonds"/>
    <property type="evidence" value="ECO:0007669"/>
    <property type="project" value="InterPro"/>
</dbReference>
<dbReference type="EMBL" id="PRLP01000065">
    <property type="protein sequence ID" value="PPC75873.1"/>
    <property type="molecule type" value="Genomic_DNA"/>
</dbReference>
<comment type="function">
    <text evidence="1">Catalyzes the hydrolytic cleavage of a subset of L-isoaspartyl (L-beta-aspartyl) dipeptides. Used to degrade proteins damaged by L-isoaspartyl residues formation.</text>
</comment>
<dbReference type="Gene3D" id="2.30.40.10">
    <property type="entry name" value="Urease, subunit C, domain 1"/>
    <property type="match status" value="1"/>
</dbReference>
<proteinExistence type="inferred from homology"/>
<feature type="binding site" evidence="4">
    <location>
        <position position="195"/>
    </location>
    <ligand>
        <name>Zn(2+)</name>
        <dbReference type="ChEBI" id="CHEBI:29105"/>
        <label>2</label>
        <note>catalytic</note>
    </ligand>
</feature>
<keyword evidence="1 4" id="KW-0479">Metal-binding</keyword>
<dbReference type="SUPFAM" id="SSF51556">
    <property type="entry name" value="Metallo-dependent hydrolases"/>
    <property type="match status" value="1"/>
</dbReference>
<sequence>MLTLIRNADIYAPVPLGVRDVLICDGRIAAVEDRISLQVSTPLLEVDAGGRRLVPGLVDSLVHITGGGGEGGPHTRTPELQLSQAIRAGVTTVIGALGTDAVSRSLEDLVAKARALNHEGISAYCHTGSYQIPVTTLTGSIERDLMLVDVMLGVGEVALADHRSSQPTLNEFKKVVAAARVGGMLAGKAGTVLVHMGDAPEQLALIEQLFASTDIPKRQLQVTHINRNRSLFEQGIAFASEGGFIDLTTSTSEQFLKWGEVPCGQGLARLLEAGVPLSQISFSSDGQASLPVFDEQANLIGLDVGQLGSLWVAVLDAIRAGVPFADAIQVASFNPARLLGLQRKGRIAVGADADLLLLDDNLHIHTVMARGHLLMADQQLYSCGTFEKV</sequence>
<dbReference type="GO" id="GO:0006508">
    <property type="term" value="P:proteolysis"/>
    <property type="evidence" value="ECO:0007669"/>
    <property type="project" value="UniProtKB-KW"/>
</dbReference>
<reference evidence="6 7" key="1">
    <citation type="submission" date="2018-02" db="EMBL/GenBank/DDBJ databases">
        <title>novel marine gammaproteobacteria from coastal saline agro ecosystem.</title>
        <authorList>
            <person name="Krishnan R."/>
            <person name="Ramesh Kumar N."/>
        </authorList>
    </citation>
    <scope>NUCLEOTIDE SEQUENCE [LARGE SCALE GENOMIC DNA]</scope>
    <source>
        <strain evidence="6 7">228</strain>
    </source>
</reference>
<name>A0A2S5KMI2_9PROT</name>
<evidence type="ECO:0000256" key="3">
    <source>
        <dbReference type="PIRSR" id="PIRSR001238-2"/>
    </source>
</evidence>
<comment type="similarity">
    <text evidence="1">Belongs to the peptidase M38 family.</text>
</comment>
<dbReference type="InterPro" id="IPR010229">
    <property type="entry name" value="Pept_M38_dipep"/>
</dbReference>
<feature type="binding site" evidence="4">
    <location>
        <position position="63"/>
    </location>
    <ligand>
        <name>Zn(2+)</name>
        <dbReference type="ChEBI" id="CHEBI:29105"/>
        <label>1</label>
        <note>catalytic</note>
    </ligand>
</feature>
<dbReference type="Proteomes" id="UP000238196">
    <property type="component" value="Unassembled WGS sequence"/>
</dbReference>
<accession>A0A2S5KMI2</accession>
<comment type="subcellular location">
    <subcellularLocation>
        <location evidence="1">Cytoplasm</location>
    </subcellularLocation>
</comment>
<feature type="binding site" evidence="3">
    <location>
        <position position="99"/>
    </location>
    <ligand>
        <name>substrate</name>
    </ligand>
</feature>
<comment type="PTM">
    <text evidence="1">Carboxylation allows a single lysine to coordinate two zinc ions.</text>
</comment>
<feature type="binding site" evidence="4">
    <location>
        <position position="285"/>
    </location>
    <ligand>
        <name>Zn(2+)</name>
        <dbReference type="ChEBI" id="CHEBI:29105"/>
        <label>1</label>
        <note>catalytic</note>
    </ligand>
</feature>
<dbReference type="Gene3D" id="3.20.20.140">
    <property type="entry name" value="Metal-dependent hydrolases"/>
    <property type="match status" value="1"/>
</dbReference>
<dbReference type="Pfam" id="PF01979">
    <property type="entry name" value="Amidohydro_1"/>
    <property type="match status" value="1"/>
</dbReference>
<dbReference type="PIRSF" id="PIRSF001238">
    <property type="entry name" value="IadA"/>
    <property type="match status" value="1"/>
</dbReference>
<evidence type="ECO:0000256" key="4">
    <source>
        <dbReference type="PIRSR" id="PIRSR001238-3"/>
    </source>
</evidence>
<dbReference type="NCBIfam" id="TIGR01975">
    <property type="entry name" value="isoAsp_dipep"/>
    <property type="match status" value="1"/>
</dbReference>
<dbReference type="GO" id="GO:0005737">
    <property type="term" value="C:cytoplasm"/>
    <property type="evidence" value="ECO:0007669"/>
    <property type="project" value="UniProtKB-SubCell"/>
</dbReference>
<feature type="binding site" evidence="3">
    <location>
        <position position="289"/>
    </location>
    <ligand>
        <name>substrate</name>
    </ligand>
</feature>
<dbReference type="PANTHER" id="PTHR11647">
    <property type="entry name" value="HYDRANTOINASE/DIHYDROPYRIMIDINASE FAMILY MEMBER"/>
    <property type="match status" value="1"/>
</dbReference>
<dbReference type="AlphaFoldDB" id="A0A2S5KMI2"/>
<dbReference type="OrthoDB" id="9776455at2"/>
<dbReference type="GO" id="GO:0046872">
    <property type="term" value="F:metal ion binding"/>
    <property type="evidence" value="ECO:0007669"/>
    <property type="project" value="UniProtKB-KW"/>
</dbReference>
<evidence type="ECO:0000313" key="6">
    <source>
        <dbReference type="EMBL" id="PPC75873.1"/>
    </source>
</evidence>
<feature type="binding site" evidence="3">
    <location>
        <position position="227"/>
    </location>
    <ligand>
        <name>substrate</name>
    </ligand>
</feature>
<dbReference type="InterPro" id="IPR011059">
    <property type="entry name" value="Metal-dep_hydrolase_composite"/>
</dbReference>
<keyword evidence="1" id="KW-0378">Hydrolase</keyword>
<protein>
    <recommendedName>
        <fullName evidence="1">Isoaspartyl dipeptidase</fullName>
        <ecNumber evidence="1">3.4.19.-</ecNumber>
    </recommendedName>
</protein>
<feature type="domain" description="Amidohydrolase-related" evidence="5">
    <location>
        <begin position="267"/>
        <end position="373"/>
    </location>
</feature>
<evidence type="ECO:0000259" key="5">
    <source>
        <dbReference type="Pfam" id="PF01979"/>
    </source>
</evidence>
<dbReference type="SUPFAM" id="SSF51338">
    <property type="entry name" value="Composite domain of metallo-dependent hydrolases"/>
    <property type="match status" value="1"/>
</dbReference>
<keyword evidence="1 4" id="KW-0862">Zinc</keyword>
<keyword evidence="1" id="KW-0645">Protease</keyword>
<feature type="binding site" evidence="3">
    <location>
        <position position="163"/>
    </location>
    <ligand>
        <name>substrate</name>
    </ligand>
</feature>
<evidence type="ECO:0000313" key="7">
    <source>
        <dbReference type="Proteomes" id="UP000238196"/>
    </source>
</evidence>
<organism evidence="6 7">
    <name type="scientific">Proteobacteria bacterium 228</name>
    <dbReference type="NCBI Taxonomy" id="2083153"/>
    <lineage>
        <taxon>Bacteria</taxon>
        <taxon>Pseudomonadati</taxon>
        <taxon>Pseudomonadota</taxon>
    </lineage>
</organism>